<evidence type="ECO:0000313" key="1">
    <source>
        <dbReference type="EMBL" id="AWP21507.1"/>
    </source>
</evidence>
<name>A0A2U9CYF9_SCOMX</name>
<protein>
    <submittedName>
        <fullName evidence="1">Uncharacterized protein</fullName>
    </submittedName>
</protein>
<reference evidence="1 2" key="1">
    <citation type="submission" date="2017-12" db="EMBL/GenBank/DDBJ databases">
        <title>Integrating genomic resources of turbot (Scophthalmus maximus) in depth evaluation of genetic and physical mapping variation across individuals.</title>
        <authorList>
            <person name="Martinez P."/>
        </authorList>
    </citation>
    <scope>NUCLEOTIDE SEQUENCE [LARGE SCALE GENOMIC DNA]</scope>
</reference>
<accession>A0A2U9CYF9</accession>
<organism evidence="1 2">
    <name type="scientific">Scophthalmus maximus</name>
    <name type="common">Turbot</name>
    <name type="synonym">Psetta maxima</name>
    <dbReference type="NCBI Taxonomy" id="52904"/>
    <lineage>
        <taxon>Eukaryota</taxon>
        <taxon>Metazoa</taxon>
        <taxon>Chordata</taxon>
        <taxon>Craniata</taxon>
        <taxon>Vertebrata</taxon>
        <taxon>Euteleostomi</taxon>
        <taxon>Actinopterygii</taxon>
        <taxon>Neopterygii</taxon>
        <taxon>Teleostei</taxon>
        <taxon>Neoteleostei</taxon>
        <taxon>Acanthomorphata</taxon>
        <taxon>Carangaria</taxon>
        <taxon>Pleuronectiformes</taxon>
        <taxon>Pleuronectoidei</taxon>
        <taxon>Scophthalmidae</taxon>
        <taxon>Scophthalmus</taxon>
    </lineage>
</organism>
<evidence type="ECO:0000313" key="2">
    <source>
        <dbReference type="Proteomes" id="UP000246464"/>
    </source>
</evidence>
<dbReference type="Proteomes" id="UP000246464">
    <property type="component" value="Chromosome 22"/>
</dbReference>
<dbReference type="AlphaFoldDB" id="A0A2U9CYF9"/>
<gene>
    <name evidence="1" type="ORF">SMAX5B_015789</name>
</gene>
<keyword evidence="2" id="KW-1185">Reference proteome</keyword>
<dbReference type="EMBL" id="CP026264">
    <property type="protein sequence ID" value="AWP21507.1"/>
    <property type="molecule type" value="Genomic_DNA"/>
</dbReference>
<proteinExistence type="predicted"/>
<sequence>MSGYIVAITQKVSLEPQSRLDYVFDVFSVTNCAAAGSHVLSVREWSRDICLQVCWYGQGFILLLWTKKHSSMDVGRQTMELLKNCKTADSKFVICQKSIRTSDCHIVDCSGN</sequence>